<reference evidence="1 2" key="1">
    <citation type="submission" date="2019-07" db="EMBL/GenBank/DDBJ databases">
        <title>Whole genome shotgun sequence of Segetibacter aerophilus NBRC 106135.</title>
        <authorList>
            <person name="Hosoyama A."/>
            <person name="Uohara A."/>
            <person name="Ohji S."/>
            <person name="Ichikawa N."/>
        </authorList>
    </citation>
    <scope>NUCLEOTIDE SEQUENCE [LARGE SCALE GENOMIC DNA]</scope>
    <source>
        <strain evidence="1 2">NBRC 106135</strain>
    </source>
</reference>
<organism evidence="1 2">
    <name type="scientific">Segetibacter aerophilus</name>
    <dbReference type="NCBI Taxonomy" id="670293"/>
    <lineage>
        <taxon>Bacteria</taxon>
        <taxon>Pseudomonadati</taxon>
        <taxon>Bacteroidota</taxon>
        <taxon>Chitinophagia</taxon>
        <taxon>Chitinophagales</taxon>
        <taxon>Chitinophagaceae</taxon>
        <taxon>Segetibacter</taxon>
    </lineage>
</organism>
<name>A0A512BI87_9BACT</name>
<dbReference type="Proteomes" id="UP000321513">
    <property type="component" value="Unassembled WGS sequence"/>
</dbReference>
<gene>
    <name evidence="1" type="ORF">SAE01_40330</name>
</gene>
<comment type="caution">
    <text evidence="1">The sequence shown here is derived from an EMBL/GenBank/DDBJ whole genome shotgun (WGS) entry which is preliminary data.</text>
</comment>
<dbReference type="AlphaFoldDB" id="A0A512BI87"/>
<evidence type="ECO:0000313" key="2">
    <source>
        <dbReference type="Proteomes" id="UP000321513"/>
    </source>
</evidence>
<protein>
    <submittedName>
        <fullName evidence="1">Uncharacterized protein</fullName>
    </submittedName>
</protein>
<evidence type="ECO:0000313" key="1">
    <source>
        <dbReference type="EMBL" id="GEO11537.1"/>
    </source>
</evidence>
<keyword evidence="2" id="KW-1185">Reference proteome</keyword>
<accession>A0A512BI87</accession>
<proteinExistence type="predicted"/>
<dbReference type="EMBL" id="BJYT01000024">
    <property type="protein sequence ID" value="GEO11537.1"/>
    <property type="molecule type" value="Genomic_DNA"/>
</dbReference>
<sequence length="190" mass="21053">MELIDQNLYNNVDIAPIIEKHTSGKEIEEQGNVRVAIVDILGEMRDEGYITFADSYLNITGRQGRMWLSSSAFIRSTSKYEREKEKQSSSLYIGGNMTGNINTGQVHGNVHQENTSSTIIDANEEAELKSYGVEQSQVDELKSIVSTSKDKATLTSKAMKWLASVSTSIAARGLYENIPAITDFVHKLIS</sequence>